<evidence type="ECO:0008006" key="4">
    <source>
        <dbReference type="Google" id="ProtNLM"/>
    </source>
</evidence>
<keyword evidence="2" id="KW-0472">Membrane</keyword>
<keyword evidence="2" id="KW-0812">Transmembrane</keyword>
<feature type="region of interest" description="Disordered" evidence="1">
    <location>
        <begin position="1"/>
        <end position="30"/>
    </location>
</feature>
<organism evidence="3">
    <name type="scientific">Tetraselmis chuii</name>
    <dbReference type="NCBI Taxonomy" id="63592"/>
    <lineage>
        <taxon>Eukaryota</taxon>
        <taxon>Viridiplantae</taxon>
        <taxon>Chlorophyta</taxon>
        <taxon>core chlorophytes</taxon>
        <taxon>Chlorodendrophyceae</taxon>
        <taxon>Chlorodendrales</taxon>
        <taxon>Chlorodendraceae</taxon>
        <taxon>Tetraselmis</taxon>
    </lineage>
</organism>
<feature type="transmembrane region" description="Helical" evidence="2">
    <location>
        <begin position="183"/>
        <end position="203"/>
    </location>
</feature>
<feature type="transmembrane region" description="Helical" evidence="2">
    <location>
        <begin position="106"/>
        <end position="123"/>
    </location>
</feature>
<gene>
    <name evidence="3" type="ORF">TCHU04912_LOCUS19765</name>
</gene>
<feature type="transmembrane region" description="Helical" evidence="2">
    <location>
        <begin position="76"/>
        <end position="94"/>
    </location>
</feature>
<feature type="compositionally biased region" description="Low complexity" evidence="1">
    <location>
        <begin position="794"/>
        <end position="803"/>
    </location>
</feature>
<feature type="region of interest" description="Disordered" evidence="1">
    <location>
        <begin position="306"/>
        <end position="345"/>
    </location>
</feature>
<name>A0A7S1T4N1_9CHLO</name>
<evidence type="ECO:0000256" key="2">
    <source>
        <dbReference type="SAM" id="Phobius"/>
    </source>
</evidence>
<protein>
    <recommendedName>
        <fullName evidence="4">Calcineurin-like phosphoesterase domain-containing protein</fullName>
    </recommendedName>
</protein>
<keyword evidence="2" id="KW-1133">Transmembrane helix</keyword>
<feature type="compositionally biased region" description="Basic residues" evidence="1">
    <location>
        <begin position="309"/>
        <end position="319"/>
    </location>
</feature>
<reference evidence="3" key="1">
    <citation type="submission" date="2021-01" db="EMBL/GenBank/DDBJ databases">
        <authorList>
            <person name="Corre E."/>
            <person name="Pelletier E."/>
            <person name="Niang G."/>
            <person name="Scheremetjew M."/>
            <person name="Finn R."/>
            <person name="Kale V."/>
            <person name="Holt S."/>
            <person name="Cochrane G."/>
            <person name="Meng A."/>
            <person name="Brown T."/>
            <person name="Cohen L."/>
        </authorList>
    </citation>
    <scope>NUCLEOTIDE SEQUENCE</scope>
    <source>
        <strain evidence="3">PLY429</strain>
    </source>
</reference>
<dbReference type="SUPFAM" id="SSF56300">
    <property type="entry name" value="Metallo-dependent phosphatases"/>
    <property type="match status" value="1"/>
</dbReference>
<dbReference type="PANTHER" id="PTHR34211">
    <property type="entry name" value="CALCINEURIN-LIKE METALLO-PHOSPHOESTERASE SUPERFAMILY PROTEIN"/>
    <property type="match status" value="1"/>
</dbReference>
<evidence type="ECO:0000256" key="1">
    <source>
        <dbReference type="SAM" id="MobiDB-lite"/>
    </source>
</evidence>
<feature type="transmembrane region" description="Helical" evidence="2">
    <location>
        <begin position="138"/>
        <end position="162"/>
    </location>
</feature>
<feature type="region of interest" description="Disordered" evidence="1">
    <location>
        <begin position="784"/>
        <end position="809"/>
    </location>
</feature>
<feature type="transmembrane region" description="Helical" evidence="2">
    <location>
        <begin position="1253"/>
        <end position="1280"/>
    </location>
</feature>
<dbReference type="EMBL" id="HBGG01038344">
    <property type="protein sequence ID" value="CAD9218838.1"/>
    <property type="molecule type" value="Transcribed_RNA"/>
</dbReference>
<evidence type="ECO:0000313" key="3">
    <source>
        <dbReference type="EMBL" id="CAD9218838.1"/>
    </source>
</evidence>
<accession>A0A7S1T4N1</accession>
<dbReference type="PANTHER" id="PTHR34211:SF3">
    <property type="entry name" value="CALCINEURIN-LIKE METALLO-PHOSPHOESTERASE SUPERFAMILY PROTEIN"/>
    <property type="match status" value="1"/>
</dbReference>
<sequence length="1386" mass="151583">MLTNGDRSRPPRQGGVAQQSSTFKRSGRSVAVREGKQNYTHTHAAAYTVILTSLGCLFTDSTQNILDKYHINRKWFYLYGALFCSAYLYVRPYIRHNIGSAGSGRINFYSIYLAWLLSAWVYHLPGFTDLGIDVKADISLILLVFFASLLTLALFHAAYNVAVSLHLINRRLFNSRSSKSDRVNILLVNSMSFAIACSTYYSFCGNNAQPTHSHIENLCLSLRPVNSSEFPAFSEWVFYGESRNATSVEAPSSTVPMISEMSGEKVISPVLMLWLTMMTLFTANCLADHWACCTINASTTSDLPQRTTLHGRARQHSFKKASTSDGNKAFEASEHSTRPSPSSRLNTSVEAARAVACAVGNEIKIAASIVREYGCLFQEKLGIQKTDGGADGRGPLLGDATPDFLPMVAWFSGTSADLLKTFFDLVISVKIFLGRFDMREMQAASSAAEINRPTPNGCDGDGFTFEHLAEREELWIDFCADTGDGGDPTYAVARAMASPKLDVKWADGVEPMQGSKMCPSKSTGAVKLPRASLMLIGGDLAYPNPSDYSYEKRLFKPFEDALPPPRHYHPGRVVVQKPDLPPDHPAFAMCECDSSDDSSDGGLSGCASPTACSYNAHAAQPSQPDPLPAGHQSSSWRSKALRRYEGPQCFAIPGNHDWIDFLETFMRHFTCKGWLGGWMLPQEKSYFALRLPRGYWVFGLDLGLKNDIDIYQYRYFAHLAEHRLGERDSVVLITHQPLWLLGWFHQKREGSNLNQLVHGHLRGRVPVHLAGDLHFYMRHSLSAPSQQTADDEATTNTSATTTSRPRGLASRLRSFVQSPGPRGTSPEAVVAPLYQRADECSLPMSLNRNANGAGVAVAKGVSPNSSFADLSGACSLAGPTAANGWHASGWGDVSEGHPEHLITCGNGGAFLHPTHVFAEASWLINRDSAAESIASMHNKFQGCGAWSRGTSMGSSPRGYSLTVPPGWEGLFPMMPAPVRQLPAPVAAPTAPAAKYSCKSAFPSPAESKALGRGNIHLFRRQNMKFDVVGGLWYFLLVAGGVPCCGSMATVLEATSFRGVVAAFGAVFGETIQRIFLESHVSLCANIGLFLALLGFAKAGGVGVVSGSPGQLDASASSPTYAEKYRIRSGGITTQLAVALVHTAVHVSVAVSLMLGLDLALETCVRHGMLGGEGYHSLFNWYRSFEAQHFPDPNGLRDKLTAFSLHVYPVGLRWMMAVFDIPEAIALGRTAVCTSGWDSLTRLQYLGYYLGVLAYYWVLATPAIAAIFGCYLYIMVCWAHVHFDEGFSSMRLPHYKGFLRMHISSEGELNIWSLAMRRVPLRWAEDPRWKGFLGGGDKRIPSYKAKYPSRWLPADSSRPAAARKRPTPASELEIVDHIVINRASRIV</sequence>
<proteinExistence type="predicted"/>
<dbReference type="InterPro" id="IPR029052">
    <property type="entry name" value="Metallo-depent_PP-like"/>
</dbReference>